<accession>E6UDN5</accession>
<dbReference type="SUPFAM" id="SSF52058">
    <property type="entry name" value="L domain-like"/>
    <property type="match status" value="2"/>
</dbReference>
<dbReference type="CDD" id="cd14256">
    <property type="entry name" value="Dockerin_I"/>
    <property type="match status" value="1"/>
</dbReference>
<name>E6UDN5_RUMA7</name>
<dbReference type="GO" id="GO:0000272">
    <property type="term" value="P:polysaccharide catabolic process"/>
    <property type="evidence" value="ECO:0007669"/>
    <property type="project" value="InterPro"/>
</dbReference>
<dbReference type="PROSITE" id="PS00018">
    <property type="entry name" value="EF_HAND_1"/>
    <property type="match status" value="1"/>
</dbReference>
<evidence type="ECO:0000313" key="4">
    <source>
        <dbReference type="Proteomes" id="UP000006919"/>
    </source>
</evidence>
<organism evidence="3 4">
    <name type="scientific">Ruminococcus albus (strain ATCC 27210 / DSM 20455 / JCM 14654 / NCDO 2250 / 7)</name>
    <dbReference type="NCBI Taxonomy" id="697329"/>
    <lineage>
        <taxon>Bacteria</taxon>
        <taxon>Bacillati</taxon>
        <taxon>Bacillota</taxon>
        <taxon>Clostridia</taxon>
        <taxon>Eubacteriales</taxon>
        <taxon>Oscillospiraceae</taxon>
        <taxon>Ruminococcus</taxon>
    </lineage>
</organism>
<dbReference type="Gene3D" id="1.10.1330.10">
    <property type="entry name" value="Dockerin domain"/>
    <property type="match status" value="1"/>
</dbReference>
<dbReference type="InterPro" id="IPR008964">
    <property type="entry name" value="Invasin/intimin_cell_adhesion"/>
</dbReference>
<dbReference type="InterPro" id="IPR026906">
    <property type="entry name" value="LRR_5"/>
</dbReference>
<dbReference type="InterPro" id="IPR018247">
    <property type="entry name" value="EF_Hand_1_Ca_BS"/>
</dbReference>
<dbReference type="HOGENOM" id="CLU_271358_0_0_9"/>
<reference evidence="3 4" key="1">
    <citation type="journal article" date="2011" name="J. Bacteriol.">
        <title>Complete genome of the cellulolytic ruminal bacterium Ruminococcus albus 7.</title>
        <authorList>
            <person name="Suen G."/>
            <person name="Stevenson D.M."/>
            <person name="Bruce D.C."/>
            <person name="Chertkov O."/>
            <person name="Copeland A."/>
            <person name="Cheng J.F."/>
            <person name="Detter C."/>
            <person name="Detter J.C."/>
            <person name="Goodwin L.A."/>
            <person name="Han C.S."/>
            <person name="Hauser L.J."/>
            <person name="Ivanova N.N."/>
            <person name="Kyrpides N.C."/>
            <person name="Land M.L."/>
            <person name="Lapidus A."/>
            <person name="Lucas S."/>
            <person name="Ovchinnikova G."/>
            <person name="Pitluck S."/>
            <person name="Tapia R."/>
            <person name="Woyke T."/>
            <person name="Boyum J."/>
            <person name="Mead D."/>
            <person name="Weimer P.J."/>
        </authorList>
    </citation>
    <scope>NUCLEOTIDE SEQUENCE [LARGE SCALE GENOMIC DNA]</scope>
    <source>
        <strain evidence="4">ATCC 27210 / DSM 20455 / JCM 14654 / NCDO 2250 / 7</strain>
    </source>
</reference>
<dbReference type="Pfam" id="PF02368">
    <property type="entry name" value="Big_2"/>
    <property type="match status" value="1"/>
</dbReference>
<dbReference type="InterPro" id="IPR053139">
    <property type="entry name" value="Surface_bspA-like"/>
</dbReference>
<proteinExistence type="predicted"/>
<dbReference type="InterPro" id="IPR003343">
    <property type="entry name" value="Big_2"/>
</dbReference>
<dbReference type="PANTHER" id="PTHR45661:SF3">
    <property type="entry name" value="IG-LIKE DOMAIN-CONTAINING PROTEIN"/>
    <property type="match status" value="1"/>
</dbReference>
<protein>
    <submittedName>
        <fullName evidence="3">Ig domain protein group 2 domain protein</fullName>
    </submittedName>
</protein>
<dbReference type="EMBL" id="CP002403">
    <property type="protein sequence ID" value="ADU20863.1"/>
    <property type="molecule type" value="Genomic_DNA"/>
</dbReference>
<evidence type="ECO:0000313" key="3">
    <source>
        <dbReference type="EMBL" id="ADU20863.1"/>
    </source>
</evidence>
<sequence length="1195" mass="126893">MRKKILAGVAAVLMVASCVPANTNFGFSPIAPITASAAKAKLELDYVIISETSSGDIEITPKNIFDCLGVSDSVSTLNINFSKLKSTIVEYAGGSLSGKKVILKKPNTSLTADVNLAHINFTDDIITDVGASFASGCKTLQTVNFGSKINTIGSSAFSNCDHLQGTSGTKLDLSNIVNIDASAFNGTVEIQSIKFGSNLKTIGRSAFSGNTALKTLDLPAALTKIDDNAFYNCKALESVFFRGSNTISYIGISAFSNCTSLTAVSVNGSTSNTLPNGTADISCGTNLFSGCTSLQNFTWPKSFTIIPDGTFNGCTALTNFAFEGGATGSACATIGKSTFNKCESLTSIELPNANTTILASAFNNCFKLENVVVSDKLTNVGEGAFGGCWVLTLYPRSDANKTKNKVVLPSTWQVISNSTFSNCEGITQVDISPATYIGGNAFYSCNSLQSIKIPDAVTTLYDNTFCDCKSLKNVVVSKKLAVLGKNEKSPSSTPSGCVFKDCISLETLTPSDATVLPYTIQFPASLGGVQKSSFENCPSIKYINFAKNSQFSVLGERAFYKCKGLLGSNEGGNANNTILMPTGVRDIFSYAFAECNSLKNIQFLGSVSTIGISAFQKCTALEDVIMNDTIQQVRDSAFADCSSLKSMPHTKEGKTAFSHIDTINASTFKNCTSLTEAFIPKNVTVIGNSAFSGCKTLEKVLWEKGSALATIDTSAFNGDEKLAVFTYQGGSANSTFPDSLTKINSHAFTKTALTKVTIGTPANGDKILLGSYTFSDNKSLISVDLSGSNIIEIPKYCFSNDTNLKTVLLPESSLTKLDDYAFSKCNRLHTFGSTSAKSGEYTLPESLTSIGDKVFADNFCMQVINIPASATSLSMSMFNIDLRNAKVEENGYTPLEAIRVHSNNPNYKSVDGILYSKDMTILYNRPINKKDPTYAVPSTVKTIKSYACVNSNLKNVVLNEGLQYIEEKAFNDCHSLEGVDFGKNGSVIFPENKVIFAKDKGKITLYGTTGSTAEAYASKNTSKVTFIDNDRAAAKLEIISKGGNVLTGGVQLAINDKTYTFGCKQTTASGKEAADNLIWSSSDVEVAVIDNTGKVTFKSKGVTTIKVTNANGTAVASITLTVADKSTLNDYIPGDVTGDGTVNVADISKIAAHIKGKKQINSTRFMSADVNGDGSVNVSDLSKIAAHVKGKKLLS</sequence>
<dbReference type="Pfam" id="PF00404">
    <property type="entry name" value="Dockerin_1"/>
    <property type="match status" value="1"/>
</dbReference>
<dbReference type="SUPFAM" id="SSF49373">
    <property type="entry name" value="Invasin/intimin cell-adhesion fragments"/>
    <property type="match status" value="1"/>
</dbReference>
<dbReference type="Gene3D" id="3.80.10.10">
    <property type="entry name" value="Ribonuclease Inhibitor"/>
    <property type="match status" value="7"/>
</dbReference>
<feature type="chain" id="PRO_5003209909" evidence="1">
    <location>
        <begin position="22"/>
        <end position="1195"/>
    </location>
</feature>
<dbReference type="PROSITE" id="PS51257">
    <property type="entry name" value="PROKAR_LIPOPROTEIN"/>
    <property type="match status" value="1"/>
</dbReference>
<dbReference type="SUPFAM" id="SSF63446">
    <property type="entry name" value="Type I dockerin domain"/>
    <property type="match status" value="1"/>
</dbReference>
<dbReference type="InterPro" id="IPR016134">
    <property type="entry name" value="Dockerin_dom"/>
</dbReference>
<dbReference type="Gene3D" id="2.60.40.1080">
    <property type="match status" value="1"/>
</dbReference>
<feature type="signal peptide" evidence="1">
    <location>
        <begin position="1"/>
        <end position="21"/>
    </location>
</feature>
<dbReference type="STRING" id="697329.Rumal_0306"/>
<dbReference type="AlphaFoldDB" id="E6UDN5"/>
<gene>
    <name evidence="3" type="ordered locus">Rumal_0306</name>
</gene>
<evidence type="ECO:0000259" key="2">
    <source>
        <dbReference type="PROSITE" id="PS51766"/>
    </source>
</evidence>
<dbReference type="Proteomes" id="UP000006919">
    <property type="component" value="Chromosome"/>
</dbReference>
<dbReference type="eggNOG" id="COG4886">
    <property type="taxonomic scope" value="Bacteria"/>
</dbReference>
<dbReference type="PANTHER" id="PTHR45661">
    <property type="entry name" value="SURFACE ANTIGEN"/>
    <property type="match status" value="1"/>
</dbReference>
<dbReference type="PROSITE" id="PS51766">
    <property type="entry name" value="DOCKERIN"/>
    <property type="match status" value="1"/>
</dbReference>
<dbReference type="InterPro" id="IPR036439">
    <property type="entry name" value="Dockerin_dom_sf"/>
</dbReference>
<dbReference type="eggNOG" id="COG5492">
    <property type="taxonomic scope" value="Bacteria"/>
</dbReference>
<dbReference type="KEGG" id="ral:Rumal_0306"/>
<dbReference type="InterPro" id="IPR002105">
    <property type="entry name" value="Dockerin_1_rpt"/>
</dbReference>
<feature type="domain" description="Dockerin" evidence="2">
    <location>
        <begin position="1129"/>
        <end position="1195"/>
    </location>
</feature>
<dbReference type="Pfam" id="PF13306">
    <property type="entry name" value="LRR_5"/>
    <property type="match status" value="10"/>
</dbReference>
<keyword evidence="1" id="KW-0732">Signal</keyword>
<dbReference type="GO" id="GO:0004553">
    <property type="term" value="F:hydrolase activity, hydrolyzing O-glycosyl compounds"/>
    <property type="evidence" value="ECO:0007669"/>
    <property type="project" value="InterPro"/>
</dbReference>
<dbReference type="OrthoDB" id="1814099at2"/>
<dbReference type="InterPro" id="IPR032675">
    <property type="entry name" value="LRR_dom_sf"/>
</dbReference>
<evidence type="ECO:0000256" key="1">
    <source>
        <dbReference type="SAM" id="SignalP"/>
    </source>
</evidence>
<dbReference type="RefSeq" id="WP_013497055.1">
    <property type="nucleotide sequence ID" value="NC_014833.1"/>
</dbReference>